<evidence type="ECO:0000256" key="4">
    <source>
        <dbReference type="ARBA" id="ARBA00023139"/>
    </source>
</evidence>
<protein>
    <submittedName>
        <fullName evidence="6">TraT complement resistance protein</fullName>
    </submittedName>
</protein>
<proteinExistence type="predicted"/>
<evidence type="ECO:0000256" key="5">
    <source>
        <dbReference type="ARBA" id="ARBA00023288"/>
    </source>
</evidence>
<evidence type="ECO:0000256" key="2">
    <source>
        <dbReference type="ARBA" id="ARBA00022729"/>
    </source>
</evidence>
<evidence type="ECO:0000256" key="3">
    <source>
        <dbReference type="ARBA" id="ARBA00023136"/>
    </source>
</evidence>
<reference evidence="6 7" key="1">
    <citation type="submission" date="2019-03" db="EMBL/GenBank/DDBJ databases">
        <title>Genomic Encyclopedia of Type Strains, Phase IV (KMG-IV): sequencing the most valuable type-strain genomes for metagenomic binning, comparative biology and taxonomic classification.</title>
        <authorList>
            <person name="Goeker M."/>
        </authorList>
    </citation>
    <scope>NUCLEOTIDE SEQUENCE [LARGE SCALE GENOMIC DNA]</scope>
    <source>
        <strain evidence="6 7">DSM 101688</strain>
    </source>
</reference>
<gene>
    <name evidence="6" type="ORF">EDD55_10968</name>
</gene>
<evidence type="ECO:0000313" key="6">
    <source>
        <dbReference type="EMBL" id="TCS60908.1"/>
    </source>
</evidence>
<dbReference type="AlphaFoldDB" id="A0A4R3J521"/>
<name>A0A4R3J521_9PROT</name>
<dbReference type="RefSeq" id="WP_132939733.1">
    <property type="nucleotide sequence ID" value="NZ_CP119676.1"/>
</dbReference>
<dbReference type="GO" id="GO:0009279">
    <property type="term" value="C:cell outer membrane"/>
    <property type="evidence" value="ECO:0007669"/>
    <property type="project" value="UniProtKB-SubCell"/>
</dbReference>
<dbReference type="Proteomes" id="UP000295304">
    <property type="component" value="Unassembled WGS sequence"/>
</dbReference>
<keyword evidence="5" id="KW-0449">Lipoprotein</keyword>
<dbReference type="Pfam" id="PF05818">
    <property type="entry name" value="TraT"/>
    <property type="match status" value="1"/>
</dbReference>
<dbReference type="EMBL" id="SLZW01000009">
    <property type="protein sequence ID" value="TCS60908.1"/>
    <property type="molecule type" value="Genomic_DNA"/>
</dbReference>
<keyword evidence="3" id="KW-0472">Membrane</keyword>
<dbReference type="OrthoDB" id="5451669at2"/>
<keyword evidence="2" id="KW-0732">Signal</keyword>
<accession>A0A4R3J521</accession>
<dbReference type="InterPro" id="IPR008874">
    <property type="entry name" value="TraT_complement-R"/>
</dbReference>
<evidence type="ECO:0000313" key="7">
    <source>
        <dbReference type="Proteomes" id="UP000295304"/>
    </source>
</evidence>
<evidence type="ECO:0000256" key="1">
    <source>
        <dbReference type="ARBA" id="ARBA00004459"/>
    </source>
</evidence>
<keyword evidence="7" id="KW-1185">Reference proteome</keyword>
<organism evidence="6 7">
    <name type="scientific">Varunaivibrio sulfuroxidans</name>
    <dbReference type="NCBI Taxonomy" id="1773489"/>
    <lineage>
        <taxon>Bacteria</taxon>
        <taxon>Pseudomonadati</taxon>
        <taxon>Pseudomonadota</taxon>
        <taxon>Alphaproteobacteria</taxon>
        <taxon>Rhodospirillales</taxon>
        <taxon>Magnetovibrionaceae</taxon>
        <taxon>Varunaivibrio</taxon>
    </lineage>
</organism>
<sequence>MRHPLLPSIRRSCASRGQWAVHPVRATAVVLILSLAGCAGMEQSRLNMVRAADGNLYGSTVSGSLFTDPAFFPNKKMKITIRNTSGDQAFDLAGFRHDLTEAYDAKGYSESGPSDFGLKIDVNVRYSGHIQENMQQQFAFLGAAAGGIQGARSQASYGAAMGTVGGATLGAIIGSFITQDTYIVVASVHVGVREPHAKHKKVITFDRSPKTVSDEETGFGRWRETKTIEIAVYGGGTNVGQRQIAAEVRRRIIRIARDII</sequence>
<comment type="caution">
    <text evidence="6">The sequence shown here is derived from an EMBL/GenBank/DDBJ whole genome shotgun (WGS) entry which is preliminary data.</text>
</comment>
<keyword evidence="4" id="KW-0564">Palmitate</keyword>
<comment type="subcellular location">
    <subcellularLocation>
        <location evidence="1">Cell outer membrane</location>
        <topology evidence="1">Lipid-anchor</topology>
    </subcellularLocation>
</comment>